<accession>A0A4S3M074</accession>
<organism evidence="1 2">
    <name type="scientific">Robertkochia marina</name>
    <dbReference type="NCBI Taxonomy" id="1227945"/>
    <lineage>
        <taxon>Bacteria</taxon>
        <taxon>Pseudomonadati</taxon>
        <taxon>Bacteroidota</taxon>
        <taxon>Flavobacteriia</taxon>
        <taxon>Flavobacteriales</taxon>
        <taxon>Flavobacteriaceae</taxon>
        <taxon>Robertkochia</taxon>
    </lineage>
</organism>
<dbReference type="PIRSF" id="PIRSF035170">
    <property type="entry name" value="HD_phosphohydro"/>
    <property type="match status" value="1"/>
</dbReference>
<dbReference type="PANTHER" id="PTHR21174:SF0">
    <property type="entry name" value="HD PHOSPHOHYDROLASE FAMILY PROTEIN-RELATED"/>
    <property type="match status" value="1"/>
</dbReference>
<evidence type="ECO:0000313" key="1">
    <source>
        <dbReference type="EMBL" id="THD67437.1"/>
    </source>
</evidence>
<evidence type="ECO:0000313" key="2">
    <source>
        <dbReference type="Proteomes" id="UP000305939"/>
    </source>
</evidence>
<dbReference type="PANTHER" id="PTHR21174">
    <property type="match status" value="1"/>
</dbReference>
<comment type="caution">
    <text evidence="1">The sequence shown here is derived from an EMBL/GenBank/DDBJ whole genome shotgun (WGS) entry which is preliminary data.</text>
</comment>
<proteinExistence type="predicted"/>
<sequence>MKAAELKNIWHQLTSKYSDDKELIENLWSELEQCYMASGRYYHNLEHIGYMITLALEHQEHIEDPNVLLFSIFYHDIIYQPGSTQNEEKSAELARLRLTALQVPKEKVNRCCEQILATRSHKGAEDSDTQYLLDIDLAIIGETPVKFEAYTKQIGKEFSKLPSPLFKAGRMFFLKEFLGRRRIYQTDRFYKEREAQARTNLTNLLRSAQKKS</sequence>
<dbReference type="AlphaFoldDB" id="A0A4S3M074"/>
<dbReference type="OrthoDB" id="9808993at2"/>
<protein>
    <recommendedName>
        <fullName evidence="3">Metal-dependent HD superfamily phosphohydrolase</fullName>
    </recommendedName>
</protein>
<keyword evidence="2" id="KW-1185">Reference proteome</keyword>
<dbReference type="SUPFAM" id="SSF109604">
    <property type="entry name" value="HD-domain/PDEase-like"/>
    <property type="match status" value="1"/>
</dbReference>
<gene>
    <name evidence="1" type="ORF">E7Z59_07180</name>
</gene>
<dbReference type="RefSeq" id="WP_136335642.1">
    <property type="nucleotide sequence ID" value="NZ_QXMP01000005.1"/>
</dbReference>
<evidence type="ECO:0008006" key="3">
    <source>
        <dbReference type="Google" id="ProtNLM"/>
    </source>
</evidence>
<dbReference type="Gene3D" id="1.10.3210.10">
    <property type="entry name" value="Hypothetical protein af1432"/>
    <property type="match status" value="1"/>
</dbReference>
<reference evidence="1 2" key="1">
    <citation type="submission" date="2019-04" db="EMBL/GenBank/DDBJ databases">
        <title>Draft genome sequence of Robertkochia marina CC-AMO-30D.</title>
        <authorList>
            <person name="Hameed A."/>
            <person name="Lin S.-Y."/>
            <person name="Shahina M."/>
            <person name="Lai W.-A."/>
            <person name="Young C.-C."/>
        </authorList>
    </citation>
    <scope>NUCLEOTIDE SEQUENCE [LARGE SCALE GENOMIC DNA]</scope>
    <source>
        <strain evidence="1 2">CC-AMO-30D</strain>
    </source>
</reference>
<dbReference type="EMBL" id="SSMC01000002">
    <property type="protein sequence ID" value="THD67437.1"/>
    <property type="molecule type" value="Genomic_DNA"/>
</dbReference>
<dbReference type="Proteomes" id="UP000305939">
    <property type="component" value="Unassembled WGS sequence"/>
</dbReference>
<dbReference type="InterPro" id="IPR009218">
    <property type="entry name" value="HD_phosphohydro"/>
</dbReference>
<name>A0A4S3M074_9FLAO</name>